<evidence type="ECO:0000313" key="3">
    <source>
        <dbReference type="Proteomes" id="UP000298663"/>
    </source>
</evidence>
<keyword evidence="1" id="KW-0812">Transmembrane</keyword>
<evidence type="ECO:0000256" key="1">
    <source>
        <dbReference type="SAM" id="Phobius"/>
    </source>
</evidence>
<proteinExistence type="predicted"/>
<dbReference type="AlphaFoldDB" id="A0A4U5MVK3"/>
<sequence>MTQYSQKTDKKQYLERNPLLTFKEKTKNTIFARDGLFTLKRKCEKSICQTQFQEVQDLFYLNTCQPKFKHFSKSTQIAVLPSKSVKSKYSFLHPILLFTLAAQSFVRLVIGSMAQQGR</sequence>
<keyword evidence="1" id="KW-0472">Membrane</keyword>
<protein>
    <submittedName>
        <fullName evidence="2">Uncharacterized protein</fullName>
    </submittedName>
</protein>
<dbReference type="EMBL" id="AZBU02000006">
    <property type="protein sequence ID" value="TKR73861.1"/>
    <property type="molecule type" value="Genomic_DNA"/>
</dbReference>
<reference evidence="2 3" key="1">
    <citation type="journal article" date="2015" name="Genome Biol.">
        <title>Comparative genomics of Steinernema reveals deeply conserved gene regulatory networks.</title>
        <authorList>
            <person name="Dillman A.R."/>
            <person name="Macchietto M."/>
            <person name="Porter C.F."/>
            <person name="Rogers A."/>
            <person name="Williams B."/>
            <person name="Antoshechkin I."/>
            <person name="Lee M.M."/>
            <person name="Goodwin Z."/>
            <person name="Lu X."/>
            <person name="Lewis E.E."/>
            <person name="Goodrich-Blair H."/>
            <person name="Stock S.P."/>
            <person name="Adams B.J."/>
            <person name="Sternberg P.W."/>
            <person name="Mortazavi A."/>
        </authorList>
    </citation>
    <scope>NUCLEOTIDE SEQUENCE [LARGE SCALE GENOMIC DNA]</scope>
    <source>
        <strain evidence="2 3">ALL</strain>
    </source>
</reference>
<gene>
    <name evidence="2" type="ORF">L596_021116</name>
</gene>
<name>A0A4U5MVK3_STECR</name>
<feature type="transmembrane region" description="Helical" evidence="1">
    <location>
        <begin position="91"/>
        <end position="110"/>
    </location>
</feature>
<comment type="caution">
    <text evidence="2">The sequence shown here is derived from an EMBL/GenBank/DDBJ whole genome shotgun (WGS) entry which is preliminary data.</text>
</comment>
<reference evidence="2 3" key="2">
    <citation type="journal article" date="2019" name="G3 (Bethesda)">
        <title>Hybrid Assembly of the Genome of the Entomopathogenic Nematode Steinernema carpocapsae Identifies the X-Chromosome.</title>
        <authorList>
            <person name="Serra L."/>
            <person name="Macchietto M."/>
            <person name="Macias-Munoz A."/>
            <person name="McGill C.J."/>
            <person name="Rodriguez I.M."/>
            <person name="Rodriguez B."/>
            <person name="Murad R."/>
            <person name="Mortazavi A."/>
        </authorList>
    </citation>
    <scope>NUCLEOTIDE SEQUENCE [LARGE SCALE GENOMIC DNA]</scope>
    <source>
        <strain evidence="2 3">ALL</strain>
    </source>
</reference>
<evidence type="ECO:0000313" key="2">
    <source>
        <dbReference type="EMBL" id="TKR73861.1"/>
    </source>
</evidence>
<accession>A0A4U5MVK3</accession>
<dbReference type="Proteomes" id="UP000298663">
    <property type="component" value="Unassembled WGS sequence"/>
</dbReference>
<keyword evidence="1" id="KW-1133">Transmembrane helix</keyword>
<keyword evidence="3" id="KW-1185">Reference proteome</keyword>
<organism evidence="2 3">
    <name type="scientific">Steinernema carpocapsae</name>
    <name type="common">Entomopathogenic nematode</name>
    <dbReference type="NCBI Taxonomy" id="34508"/>
    <lineage>
        <taxon>Eukaryota</taxon>
        <taxon>Metazoa</taxon>
        <taxon>Ecdysozoa</taxon>
        <taxon>Nematoda</taxon>
        <taxon>Chromadorea</taxon>
        <taxon>Rhabditida</taxon>
        <taxon>Tylenchina</taxon>
        <taxon>Panagrolaimomorpha</taxon>
        <taxon>Strongyloidoidea</taxon>
        <taxon>Steinernematidae</taxon>
        <taxon>Steinernema</taxon>
    </lineage>
</organism>